<dbReference type="GO" id="GO:0004618">
    <property type="term" value="F:phosphoglycerate kinase activity"/>
    <property type="evidence" value="ECO:0007669"/>
    <property type="project" value="UniProtKB-EC"/>
</dbReference>
<keyword evidence="5" id="KW-0418">Kinase</keyword>
<sequence length="489" mass="54060">MRVKNSFKVVRADDKVTFNLGTVVESLQGAGLLTDEAIRLARALEKHYRQKNAKEVKLAALVNTLGELVEEAHGPDAAVRFRGQPPPFAPLKVRDEGGAEVPFSRRNLAGSLEKQGYSFKEASALARQIEQELRRGGSDLITPPELARQTALAVGARYGHEARARFEAAQGQPSELWVRQRDGVRVPYSRGILAQSLMALGLGPELSHQLAKRAEVMLWRLGERELPVSAVRASVKRLLLQEAGEEFVRRYELLRALRRPERPLIILIGGAPGVGKSNLASALAYRLGLPRIVSTDAIRQALRSLISPELSPELHTSSFTAWRAELLPSENPKPKRKRVVRGFQRQVQQLTAPLHAIISRSVEEASSIVMEGIHLVPGFIPLDGFEGATVIELVLTVSDPELHQSYFGVREVQTHSRRHREHYLAHFDEIRMIQDFCAAQAKAEGVPIIEAGNFDTLVEGAIEHILNAALAERTESPSEETLTPELAES</sequence>
<keyword evidence="5" id="KW-0808">Transferase</keyword>
<proteinExistence type="predicted"/>
<dbReference type="InterPro" id="IPR027417">
    <property type="entry name" value="P-loop_NTPase"/>
</dbReference>
<evidence type="ECO:0000256" key="3">
    <source>
        <dbReference type="PROSITE-ProRule" id="PRU00492"/>
    </source>
</evidence>
<evidence type="ECO:0000259" key="4">
    <source>
        <dbReference type="PROSITE" id="PS51161"/>
    </source>
</evidence>
<evidence type="ECO:0000313" key="5">
    <source>
        <dbReference type="EMBL" id="CAA9559710.1"/>
    </source>
</evidence>
<evidence type="ECO:0000256" key="2">
    <source>
        <dbReference type="ARBA" id="ARBA00022840"/>
    </source>
</evidence>
<dbReference type="GO" id="GO:0005524">
    <property type="term" value="F:ATP binding"/>
    <property type="evidence" value="ECO:0007669"/>
    <property type="project" value="UniProtKB-UniRule"/>
</dbReference>
<accession>A0A6J4UUV5</accession>
<dbReference type="Pfam" id="PF03477">
    <property type="entry name" value="ATP-cone"/>
    <property type="match status" value="1"/>
</dbReference>
<protein>
    <submittedName>
        <fullName evidence="5">Phosphoglycerate kinase</fullName>
        <ecNumber evidence="5">2.7.2.3</ecNumber>
    </submittedName>
</protein>
<dbReference type="EMBL" id="CADCWP010000035">
    <property type="protein sequence ID" value="CAA9559710.1"/>
    <property type="molecule type" value="Genomic_DNA"/>
</dbReference>
<dbReference type="Gene3D" id="3.40.50.300">
    <property type="entry name" value="P-loop containing nucleotide triphosphate hydrolases"/>
    <property type="match status" value="1"/>
</dbReference>
<feature type="domain" description="ATP-cone" evidence="4">
    <location>
        <begin position="176"/>
        <end position="262"/>
    </location>
</feature>
<name>A0A6J4UUV5_9DEIN</name>
<keyword evidence="1 3" id="KW-0547">Nucleotide-binding</keyword>
<dbReference type="PANTHER" id="PTHR33477">
    <property type="entry name" value="P-LOOP NTPASE DOMAIN-CONTAINING PROTEIN LPA1 HOMOLOG 1"/>
    <property type="match status" value="1"/>
</dbReference>
<dbReference type="InterPro" id="IPR005144">
    <property type="entry name" value="ATP-cone_dom"/>
</dbReference>
<dbReference type="SUPFAM" id="SSF52540">
    <property type="entry name" value="P-loop containing nucleoside triphosphate hydrolases"/>
    <property type="match status" value="1"/>
</dbReference>
<keyword evidence="2 3" id="KW-0067">ATP-binding</keyword>
<reference evidence="5" key="1">
    <citation type="submission" date="2020-02" db="EMBL/GenBank/DDBJ databases">
        <authorList>
            <person name="Meier V. D."/>
        </authorList>
    </citation>
    <scope>NUCLEOTIDE SEQUENCE</scope>
    <source>
        <strain evidence="5">AVDCRST_MAG86</strain>
    </source>
</reference>
<dbReference type="PROSITE" id="PS51161">
    <property type="entry name" value="ATP_CONE"/>
    <property type="match status" value="1"/>
</dbReference>
<organism evidence="5">
    <name type="scientific">uncultured Truepera sp</name>
    <dbReference type="NCBI Taxonomy" id="543023"/>
    <lineage>
        <taxon>Bacteria</taxon>
        <taxon>Thermotogati</taxon>
        <taxon>Deinococcota</taxon>
        <taxon>Deinococci</taxon>
        <taxon>Trueperales</taxon>
        <taxon>Trueperaceae</taxon>
        <taxon>Truepera</taxon>
        <taxon>environmental samples</taxon>
    </lineage>
</organism>
<dbReference type="PANTHER" id="PTHR33477:SF3">
    <property type="entry name" value="P-LOOP NTPASE DOMAIN-CONTAINING PROTEIN LPA1 HOMOLOG 1"/>
    <property type="match status" value="1"/>
</dbReference>
<gene>
    <name evidence="5" type="ORF">AVDCRST_MAG86-676</name>
</gene>
<evidence type="ECO:0000256" key="1">
    <source>
        <dbReference type="ARBA" id="ARBA00022741"/>
    </source>
</evidence>
<dbReference type="EC" id="2.7.2.3" evidence="5"/>
<dbReference type="AlphaFoldDB" id="A0A6J4UUV5"/>